<dbReference type="Proteomes" id="UP000240384">
    <property type="component" value="Segment"/>
</dbReference>
<dbReference type="EMBL" id="MG198783">
    <property type="protein sequence ID" value="ATW59001.1"/>
    <property type="molecule type" value="Genomic_DNA"/>
</dbReference>
<evidence type="ECO:0000313" key="2">
    <source>
        <dbReference type="Proteomes" id="UP000240384"/>
    </source>
</evidence>
<protein>
    <submittedName>
        <fullName evidence="1">Terminase large subunit</fullName>
    </submittedName>
</protein>
<dbReference type="Gene3D" id="3.40.50.300">
    <property type="entry name" value="P-loop containing nucleotide triphosphate hydrolases"/>
    <property type="match status" value="1"/>
</dbReference>
<dbReference type="InterPro" id="IPR027417">
    <property type="entry name" value="P-loop_NTPase"/>
</dbReference>
<keyword evidence="2" id="KW-1185">Reference proteome</keyword>
<proteinExistence type="predicted"/>
<dbReference type="PANTHER" id="PTHR41287:SF1">
    <property type="entry name" value="PROTEIN YMFN"/>
    <property type="match status" value="1"/>
</dbReference>
<dbReference type="PANTHER" id="PTHR41287">
    <property type="match status" value="1"/>
</dbReference>
<accession>A0A2H4P9T6</accession>
<reference evidence="2" key="1">
    <citation type="submission" date="2017-10" db="EMBL/GenBank/DDBJ databases">
        <authorList>
            <person name="Banno H."/>
            <person name="Chua N.-H."/>
        </authorList>
    </citation>
    <scope>NUCLEOTIDE SEQUENCE [LARGE SCALE GENOMIC DNA]</scope>
</reference>
<name>A0A2H4P9T6_9CAUD</name>
<organism evidence="1 2">
    <name type="scientific">Gordonia phage Mahdia</name>
    <dbReference type="NCBI Taxonomy" id="2047873"/>
    <lineage>
        <taxon>Viruses</taxon>
        <taxon>Duplodnaviria</taxon>
        <taxon>Heunggongvirae</taxon>
        <taxon>Uroviricota</taxon>
        <taxon>Caudoviricetes</taxon>
        <taxon>Gustavvirus</taxon>
        <taxon>Gustavvirus mahdia</taxon>
    </lineage>
</organism>
<evidence type="ECO:0000313" key="1">
    <source>
        <dbReference type="EMBL" id="ATW59001.1"/>
    </source>
</evidence>
<dbReference type="InterPro" id="IPR005021">
    <property type="entry name" value="Terminase_largesu-like"/>
</dbReference>
<sequence length="522" mass="57888">MTSAVLDRTVVYGSEIPRLFTPPDRELTPETSLGYSVISFSENVLGIKLFPWQKWFYIHALELRPDGRLRYKEIHLTVARQNGKTRVIKTLLLWRLFVHQRHDLILGAAQNRGEAFATWTAVKEEALENPILSPRMSRGSMKSGNEQVRTKWGSKYQVVTLKADAGRGKTAGTVFLDELREHKTEDAWNALSSTVLVPKDSLILTASNAGDATSVVMRAKREFCLGALTRMDTAGSPIGWFEWSAPDGCDLDDIDAWAMANPSLGWTIQVEDIQAARAKSDNAFRTENLCQWVDILESGIIPVDNWLPGMDRTAKRPAGARASVSVDTSWDRAKTSISVAWDWTDSTGRPRRAVEVVAYRVGMDWAVKWLQDRLTLTEREARKLGLPGAQTGAEWFDGRVAVQGRGAPASALIKPLREAGITVVELTGPALAESSGNFYSRVVNKEDPELPIIVHRGQPILDEAIRNTMAKTAGDAWFLDRRGSRSDASPLVACSQADWLHDQPVPETKRSAYDEGASFAML</sequence>
<gene>
    <name evidence="1" type="ORF">PBI_MAHDIA_2</name>
</gene>
<dbReference type="OrthoDB" id="1610at10239"/>